<comment type="caution">
    <text evidence="2">The sequence shown here is derived from an EMBL/GenBank/DDBJ whole genome shotgun (WGS) entry which is preliminary data.</text>
</comment>
<sequence>MSELPIAYARIRKAASDLIAGQDAPPLALEPILATLGVELRRIDVADDISGILIRSAERNVVVVNAKHSEVRQRFTIAHEIAHLMLHEGEEVHVDSAFRVNLRDPRSGTAENIEEVEANAFAANLLMPAEWIRKALVGTWIDVNDDSEVARLADVFAVSPQAMLIRLTNLLRR</sequence>
<evidence type="ECO:0000313" key="2">
    <source>
        <dbReference type="EMBL" id="OWQ99000.1"/>
    </source>
</evidence>
<accession>A0A246K0I7</accession>
<dbReference type="Gene3D" id="1.10.10.2910">
    <property type="match status" value="1"/>
</dbReference>
<gene>
    <name evidence="2" type="ORF">CDQ92_02145</name>
</gene>
<dbReference type="OrthoDB" id="9794834at2"/>
<dbReference type="PANTHER" id="PTHR43236:SF2">
    <property type="entry name" value="BLL0069 PROTEIN"/>
    <property type="match status" value="1"/>
</dbReference>
<evidence type="ECO:0000313" key="3">
    <source>
        <dbReference type="Proteomes" id="UP000197361"/>
    </source>
</evidence>
<dbReference type="InterPro" id="IPR010359">
    <property type="entry name" value="IrrE_HExxH"/>
</dbReference>
<reference evidence="2 3" key="1">
    <citation type="journal article" date="2010" name="Int. J. Syst. Evol. Microbiol.">
        <title>Sphingopyxis bauzanensis sp. nov., a psychrophilic bacterium isolated from soil.</title>
        <authorList>
            <person name="Zhang D.C."/>
            <person name="Liu H.C."/>
            <person name="Xin Y.H."/>
            <person name="Zhou Y.G."/>
            <person name="Schinner F."/>
            <person name="Margesin R."/>
        </authorList>
    </citation>
    <scope>NUCLEOTIDE SEQUENCE [LARGE SCALE GENOMIC DNA]</scope>
    <source>
        <strain evidence="2 3">DSM 22271</strain>
    </source>
</reference>
<dbReference type="PANTHER" id="PTHR43236">
    <property type="entry name" value="ANTITOXIN HIGA1"/>
    <property type="match status" value="1"/>
</dbReference>
<dbReference type="InterPro" id="IPR052345">
    <property type="entry name" value="Rad_response_metalloprotease"/>
</dbReference>
<dbReference type="Pfam" id="PF06114">
    <property type="entry name" value="Peptidase_M78"/>
    <property type="match status" value="1"/>
</dbReference>
<organism evidence="2 3">
    <name type="scientific">Sphingopyxis bauzanensis</name>
    <dbReference type="NCBI Taxonomy" id="651663"/>
    <lineage>
        <taxon>Bacteria</taxon>
        <taxon>Pseudomonadati</taxon>
        <taxon>Pseudomonadota</taxon>
        <taxon>Alphaproteobacteria</taxon>
        <taxon>Sphingomonadales</taxon>
        <taxon>Sphingomonadaceae</taxon>
        <taxon>Sphingopyxis</taxon>
    </lineage>
</organism>
<dbReference type="Proteomes" id="UP000197361">
    <property type="component" value="Unassembled WGS sequence"/>
</dbReference>
<feature type="domain" description="IrrE N-terminal-like" evidence="1">
    <location>
        <begin position="36"/>
        <end position="168"/>
    </location>
</feature>
<dbReference type="EMBL" id="NISK01000001">
    <property type="protein sequence ID" value="OWQ99000.1"/>
    <property type="molecule type" value="Genomic_DNA"/>
</dbReference>
<protein>
    <recommendedName>
        <fullName evidence="1">IrrE N-terminal-like domain-containing protein</fullName>
    </recommendedName>
</protein>
<name>A0A246K0I7_9SPHN</name>
<keyword evidence="3" id="KW-1185">Reference proteome</keyword>
<dbReference type="AlphaFoldDB" id="A0A246K0I7"/>
<evidence type="ECO:0000259" key="1">
    <source>
        <dbReference type="Pfam" id="PF06114"/>
    </source>
</evidence>
<dbReference type="RefSeq" id="WP_088439656.1">
    <property type="nucleotide sequence ID" value="NZ_BMMC01000018.1"/>
</dbReference>
<proteinExistence type="predicted"/>